<sequence>MTAMKPEVRALFDEAPPDARAGLDRLRALIFEVAQSAGVEVSEETRWGQPAYLAPQGTTLRLGLPRDGGRFALFAHCRTTLIPDFRDATHGAFRTEKNRAILFDDADEVDPAALTPMIRAALTWHERKRR</sequence>
<comment type="caution">
    <text evidence="2">The sequence shown here is derived from an EMBL/GenBank/DDBJ whole genome shotgun (WGS) entry which is preliminary data.</text>
</comment>
<name>A0ABS6SWU9_9RHOB</name>
<evidence type="ECO:0000313" key="2">
    <source>
        <dbReference type="EMBL" id="MBV7377412.1"/>
    </source>
</evidence>
<feature type="domain" description="YdhG-like" evidence="1">
    <location>
        <begin position="20"/>
        <end position="122"/>
    </location>
</feature>
<protein>
    <submittedName>
        <fullName evidence="2">DUF1801 domain-containing protein</fullName>
    </submittedName>
</protein>
<dbReference type="InterPro" id="IPR014922">
    <property type="entry name" value="YdhG-like"/>
</dbReference>
<accession>A0ABS6SWU9</accession>
<dbReference type="Proteomes" id="UP000756530">
    <property type="component" value="Unassembled WGS sequence"/>
</dbReference>
<dbReference type="RefSeq" id="WP_218390301.1">
    <property type="nucleotide sequence ID" value="NZ_JAHUZE010000001.1"/>
</dbReference>
<dbReference type="Pfam" id="PF08818">
    <property type="entry name" value="DUF1801"/>
    <property type="match status" value="1"/>
</dbReference>
<gene>
    <name evidence="2" type="ORF">KJP28_00635</name>
</gene>
<evidence type="ECO:0000313" key="3">
    <source>
        <dbReference type="Proteomes" id="UP000756530"/>
    </source>
</evidence>
<evidence type="ECO:0000259" key="1">
    <source>
        <dbReference type="Pfam" id="PF08818"/>
    </source>
</evidence>
<proteinExistence type="predicted"/>
<keyword evidence="3" id="KW-1185">Reference proteome</keyword>
<dbReference type="EMBL" id="JAHUZE010000001">
    <property type="protein sequence ID" value="MBV7377412.1"/>
    <property type="molecule type" value="Genomic_DNA"/>
</dbReference>
<reference evidence="2 3" key="1">
    <citation type="submission" date="2021-05" db="EMBL/GenBank/DDBJ databases">
        <title>Culturable bacteria isolated from Daya Bay.</title>
        <authorList>
            <person name="Zheng W."/>
            <person name="Yu S."/>
            <person name="Huang Y."/>
        </authorList>
    </citation>
    <scope>NUCLEOTIDE SEQUENCE [LARGE SCALE GENOMIC DNA]</scope>
    <source>
        <strain evidence="2 3">DP4N28-5</strain>
    </source>
</reference>
<organism evidence="2 3">
    <name type="scientific">Maritimibacter dapengensis</name>
    <dbReference type="NCBI Taxonomy" id="2836868"/>
    <lineage>
        <taxon>Bacteria</taxon>
        <taxon>Pseudomonadati</taxon>
        <taxon>Pseudomonadota</taxon>
        <taxon>Alphaproteobacteria</taxon>
        <taxon>Rhodobacterales</taxon>
        <taxon>Roseobacteraceae</taxon>
        <taxon>Maritimibacter</taxon>
    </lineage>
</organism>